<dbReference type="GO" id="GO:0005886">
    <property type="term" value="C:plasma membrane"/>
    <property type="evidence" value="ECO:0007669"/>
    <property type="project" value="TreeGrafter"/>
</dbReference>
<keyword evidence="4 11" id="KW-0812">Transmembrane</keyword>
<dbReference type="Proteomes" id="UP000215902">
    <property type="component" value="Unassembled WGS sequence"/>
</dbReference>
<dbReference type="PANTHER" id="PTHR11690:SF248">
    <property type="entry name" value="PICKPOCKET 17, ISOFORM A"/>
    <property type="match status" value="1"/>
</dbReference>
<dbReference type="Pfam" id="PF00858">
    <property type="entry name" value="ASC"/>
    <property type="match status" value="1"/>
</dbReference>
<feature type="non-terminal residue" evidence="14">
    <location>
        <position position="1"/>
    </location>
</feature>
<dbReference type="Gene3D" id="1.10.287.770">
    <property type="entry name" value="YojJ-like"/>
    <property type="match status" value="1"/>
</dbReference>
<keyword evidence="9 11" id="KW-0739">Sodium transport</keyword>
<keyword evidence="2 11" id="KW-0813">Transport</keyword>
<evidence type="ECO:0000256" key="11">
    <source>
        <dbReference type="RuleBase" id="RU000679"/>
    </source>
</evidence>
<evidence type="ECO:0008006" key="16">
    <source>
        <dbReference type="Google" id="ProtNLM"/>
    </source>
</evidence>
<comment type="similarity">
    <text evidence="11">Belongs to the amiloride-sensitive sodium channel (TC 1.A.6) family.</text>
</comment>
<evidence type="ECO:0000256" key="1">
    <source>
        <dbReference type="ARBA" id="ARBA00004141"/>
    </source>
</evidence>
<feature type="transmembrane region" description="Helical" evidence="13">
    <location>
        <begin position="502"/>
        <end position="521"/>
    </location>
</feature>
<evidence type="ECO:0000256" key="13">
    <source>
        <dbReference type="SAM" id="Phobius"/>
    </source>
</evidence>
<keyword evidence="7 11" id="KW-0406">Ion transport</keyword>
<dbReference type="GO" id="GO:0015280">
    <property type="term" value="F:ligand-gated sodium channel activity"/>
    <property type="evidence" value="ECO:0007669"/>
    <property type="project" value="TreeGrafter"/>
</dbReference>
<proteinExistence type="inferred from homology"/>
<feature type="region of interest" description="Disordered" evidence="12">
    <location>
        <begin position="1"/>
        <end position="25"/>
    </location>
</feature>
<evidence type="ECO:0000256" key="4">
    <source>
        <dbReference type="ARBA" id="ARBA00022692"/>
    </source>
</evidence>
<keyword evidence="6" id="KW-0915">Sodium</keyword>
<dbReference type="EMBL" id="NIVC01000612">
    <property type="protein sequence ID" value="PAA79860.1"/>
    <property type="molecule type" value="Genomic_DNA"/>
</dbReference>
<comment type="subcellular location">
    <subcellularLocation>
        <location evidence="1">Membrane</location>
        <topology evidence="1">Multi-pass membrane protein</topology>
    </subcellularLocation>
</comment>
<reference evidence="14 15" key="1">
    <citation type="submission" date="2017-06" db="EMBL/GenBank/DDBJ databases">
        <title>A platform for efficient transgenesis in Macrostomum lignano, a flatworm model organism for stem cell research.</title>
        <authorList>
            <person name="Berezikov E."/>
        </authorList>
    </citation>
    <scope>NUCLEOTIDE SEQUENCE [LARGE SCALE GENOMIC DNA]</scope>
    <source>
        <strain evidence="14">DV1</strain>
        <tissue evidence="14">Whole organism</tissue>
    </source>
</reference>
<dbReference type="Gene3D" id="2.60.470.10">
    <property type="entry name" value="Acid-sensing ion channels like domains"/>
    <property type="match status" value="1"/>
</dbReference>
<evidence type="ECO:0000256" key="6">
    <source>
        <dbReference type="ARBA" id="ARBA00023053"/>
    </source>
</evidence>
<evidence type="ECO:0000256" key="3">
    <source>
        <dbReference type="ARBA" id="ARBA00022461"/>
    </source>
</evidence>
<evidence type="ECO:0000256" key="8">
    <source>
        <dbReference type="ARBA" id="ARBA00023136"/>
    </source>
</evidence>
<dbReference type="OrthoDB" id="6021021at2759"/>
<protein>
    <recommendedName>
        <fullName evidence="16">FMRFamide-activated amiloride-sensitive sodium channel</fullName>
    </recommendedName>
</protein>
<evidence type="ECO:0000256" key="9">
    <source>
        <dbReference type="ARBA" id="ARBA00023201"/>
    </source>
</evidence>
<evidence type="ECO:0000256" key="2">
    <source>
        <dbReference type="ARBA" id="ARBA00022448"/>
    </source>
</evidence>
<comment type="caution">
    <text evidence="14">The sequence shown here is derived from an EMBL/GenBank/DDBJ whole genome shotgun (WGS) entry which is preliminary data.</text>
</comment>
<dbReference type="InterPro" id="IPR001873">
    <property type="entry name" value="ENaC"/>
</dbReference>
<evidence type="ECO:0000256" key="7">
    <source>
        <dbReference type="ARBA" id="ARBA00023065"/>
    </source>
</evidence>
<keyword evidence="15" id="KW-1185">Reference proteome</keyword>
<gene>
    <name evidence="14" type="ORF">BOX15_Mlig019094g1</name>
</gene>
<evidence type="ECO:0000256" key="5">
    <source>
        <dbReference type="ARBA" id="ARBA00022989"/>
    </source>
</evidence>
<evidence type="ECO:0000256" key="12">
    <source>
        <dbReference type="SAM" id="MobiDB-lite"/>
    </source>
</evidence>
<evidence type="ECO:0000313" key="15">
    <source>
        <dbReference type="Proteomes" id="UP000215902"/>
    </source>
</evidence>
<sequence length="544" mass="58890">QTSAMDSKQSDQPHTAAPSATPQSRLQQAAAEAVARSRLRRQLIEFTKETSLPGVSQAGLSSGRGLVWTGLLSLSLVALIVHLCIIVTVYLRYSTTTSSSYDQPFQWPDVTLCNLVPLSVSAVNEHLAEAPTSPSNSLGRFFDALPALAESISAANGPDVTNSQSLRELMTRSRNLTPVEHKLANSLLSCNYRGVQCPTDSIKQTYVPRFHTCFTVSIGSAGGSSGTLADDDFLDMMLFVESGVLSYWDRRTLADFSPAGKVFVHARGSYPDVEDILDLPTGAWVMLGLRYTERHNFEGRCAKYQGEVKFSTPSGEKLFTSPSDRRSCLESSIQAELIRQCGCISEKFRRFDAHPGQPGCHSVGNASSGSASTEDRARAACHGRVLPQALEAAGTECRIDCLERDWAIRVSPHVWPKLDASVTALFDAYAEPAVRLRGFDPRLLLVNGTTNVTTLDAKSQLEFVQRSFLRITVNPTSTIGLRIDESLVYTAGNLLSDLGGILGLYLGFSIVFIYEIAFLLVKLVRDSRAGGGGAVGTADSKSSC</sequence>
<dbReference type="STRING" id="282301.A0A267G1A0"/>
<dbReference type="AlphaFoldDB" id="A0A267G1A0"/>
<dbReference type="PRINTS" id="PR01078">
    <property type="entry name" value="AMINACHANNEL"/>
</dbReference>
<organism evidence="14 15">
    <name type="scientific">Macrostomum lignano</name>
    <dbReference type="NCBI Taxonomy" id="282301"/>
    <lineage>
        <taxon>Eukaryota</taxon>
        <taxon>Metazoa</taxon>
        <taxon>Spiralia</taxon>
        <taxon>Lophotrochozoa</taxon>
        <taxon>Platyhelminthes</taxon>
        <taxon>Rhabditophora</taxon>
        <taxon>Macrostomorpha</taxon>
        <taxon>Macrostomida</taxon>
        <taxon>Macrostomidae</taxon>
        <taxon>Macrostomum</taxon>
    </lineage>
</organism>
<feature type="transmembrane region" description="Helical" evidence="13">
    <location>
        <begin position="66"/>
        <end position="91"/>
    </location>
</feature>
<dbReference type="PANTHER" id="PTHR11690">
    <property type="entry name" value="AMILORIDE-SENSITIVE SODIUM CHANNEL-RELATED"/>
    <property type="match status" value="1"/>
</dbReference>
<keyword evidence="10 11" id="KW-0407">Ion channel</keyword>
<evidence type="ECO:0000313" key="14">
    <source>
        <dbReference type="EMBL" id="PAA79860.1"/>
    </source>
</evidence>
<keyword evidence="5 13" id="KW-1133">Transmembrane helix</keyword>
<accession>A0A267G1A0</accession>
<keyword evidence="8 13" id="KW-0472">Membrane</keyword>
<evidence type="ECO:0000256" key="10">
    <source>
        <dbReference type="ARBA" id="ARBA00023303"/>
    </source>
</evidence>
<keyword evidence="3 11" id="KW-0894">Sodium channel</keyword>
<name>A0A267G1A0_9PLAT</name>